<reference evidence="2 3" key="1">
    <citation type="submission" date="2018-02" db="EMBL/GenBank/DDBJ databases">
        <title>8 Nocardia nova and 1 Nocardia cyriacigeorgica strain used for evolution to TMP-SMX.</title>
        <authorList>
            <person name="Mehta H."/>
            <person name="Weng J."/>
            <person name="Shamoo Y."/>
        </authorList>
    </citation>
    <scope>NUCLEOTIDE SEQUENCE [LARGE SCALE GENOMIC DNA]</scope>
    <source>
        <strain evidence="2 3">MDA3139</strain>
    </source>
</reference>
<dbReference type="Pfam" id="PF13556">
    <property type="entry name" value="HTH_30"/>
    <property type="match status" value="1"/>
</dbReference>
<dbReference type="InterPro" id="IPR042070">
    <property type="entry name" value="PucR_C-HTH_sf"/>
</dbReference>
<sequence>HTNTVDYRLKRIAQLTHLDPTQPSGLWYLRSALIARTYTTT</sequence>
<dbReference type="AlphaFoldDB" id="A0A2S6AK77"/>
<dbReference type="Gene3D" id="1.10.10.2840">
    <property type="entry name" value="PucR C-terminal helix-turn-helix domain"/>
    <property type="match status" value="1"/>
</dbReference>
<evidence type="ECO:0000313" key="2">
    <source>
        <dbReference type="EMBL" id="PPJ35622.1"/>
    </source>
</evidence>
<protein>
    <submittedName>
        <fullName evidence="2">Transcriptional regulator</fullName>
    </submittedName>
</protein>
<organism evidence="2 3">
    <name type="scientific">Nocardia nova</name>
    <dbReference type="NCBI Taxonomy" id="37330"/>
    <lineage>
        <taxon>Bacteria</taxon>
        <taxon>Bacillati</taxon>
        <taxon>Actinomycetota</taxon>
        <taxon>Actinomycetes</taxon>
        <taxon>Mycobacteriales</taxon>
        <taxon>Nocardiaceae</taxon>
        <taxon>Nocardia</taxon>
    </lineage>
</organism>
<dbReference type="RefSeq" id="WP_146099123.1">
    <property type="nucleotide sequence ID" value="NZ_PSZC01000019.1"/>
</dbReference>
<name>A0A2S6AK77_9NOCA</name>
<proteinExistence type="predicted"/>
<evidence type="ECO:0000259" key="1">
    <source>
        <dbReference type="Pfam" id="PF13556"/>
    </source>
</evidence>
<dbReference type="Proteomes" id="UP000239874">
    <property type="component" value="Unassembled WGS sequence"/>
</dbReference>
<accession>A0A2S6AK77</accession>
<dbReference type="EMBL" id="PSZC01000019">
    <property type="protein sequence ID" value="PPJ35622.1"/>
    <property type="molecule type" value="Genomic_DNA"/>
</dbReference>
<feature type="domain" description="PucR C-terminal helix-turn-helix" evidence="1">
    <location>
        <begin position="1"/>
        <end position="35"/>
    </location>
</feature>
<dbReference type="InterPro" id="IPR025736">
    <property type="entry name" value="PucR_C-HTH_dom"/>
</dbReference>
<evidence type="ECO:0000313" key="3">
    <source>
        <dbReference type="Proteomes" id="UP000239874"/>
    </source>
</evidence>
<gene>
    <name evidence="2" type="ORF">C5E45_23950</name>
</gene>
<comment type="caution">
    <text evidence="2">The sequence shown here is derived from an EMBL/GenBank/DDBJ whole genome shotgun (WGS) entry which is preliminary data.</text>
</comment>
<feature type="non-terminal residue" evidence="2">
    <location>
        <position position="1"/>
    </location>
</feature>